<dbReference type="InterPro" id="IPR017770">
    <property type="entry name" value="RNA3'_term_phos_cyc_type_1"/>
</dbReference>
<dbReference type="SUPFAM" id="SSF55205">
    <property type="entry name" value="EPT/RTPC-like"/>
    <property type="match status" value="2"/>
</dbReference>
<name>A0AAD2Q1R9_9AGAR</name>
<evidence type="ECO:0000256" key="1">
    <source>
        <dbReference type="ARBA" id="ARBA00009206"/>
    </source>
</evidence>
<dbReference type="InterPro" id="IPR013792">
    <property type="entry name" value="RNA3'P_cycl/enolpyr_Trfase_a/b"/>
</dbReference>
<proteinExistence type="inferred from homology"/>
<dbReference type="InterPro" id="IPR023797">
    <property type="entry name" value="RNA3'_phos_cyclase_dom"/>
</dbReference>
<dbReference type="GO" id="GO:0006396">
    <property type="term" value="P:RNA processing"/>
    <property type="evidence" value="ECO:0007669"/>
    <property type="project" value="InterPro"/>
</dbReference>
<gene>
    <name evidence="10" type="ORF">MYCIT1_LOCUS5129</name>
</gene>
<keyword evidence="11" id="KW-1185">Reference proteome</keyword>
<keyword evidence="4 7" id="KW-0547">Nucleotide-binding</keyword>
<evidence type="ECO:0000313" key="11">
    <source>
        <dbReference type="Proteomes" id="UP001295794"/>
    </source>
</evidence>
<dbReference type="GO" id="GO:0003963">
    <property type="term" value="F:RNA-3'-phosphate cyclase activity"/>
    <property type="evidence" value="ECO:0007669"/>
    <property type="project" value="UniProtKB-EC"/>
</dbReference>
<comment type="catalytic activity">
    <reaction evidence="5">
        <text>a 3'-end 3'-phospho-ribonucleotide-RNA + ATP = a 3'-end 2',3'-cyclophospho-ribonucleotide-RNA + AMP + diphosphate</text>
        <dbReference type="Rhea" id="RHEA:23976"/>
        <dbReference type="Rhea" id="RHEA-COMP:10463"/>
        <dbReference type="Rhea" id="RHEA-COMP:10464"/>
        <dbReference type="ChEBI" id="CHEBI:30616"/>
        <dbReference type="ChEBI" id="CHEBI:33019"/>
        <dbReference type="ChEBI" id="CHEBI:83062"/>
        <dbReference type="ChEBI" id="CHEBI:83064"/>
        <dbReference type="ChEBI" id="CHEBI:456215"/>
        <dbReference type="EC" id="6.5.1.4"/>
    </reaction>
</comment>
<protein>
    <recommendedName>
        <fullName evidence="2">RNA 3'-terminal-phosphate cyclase (ATP)</fullName>
        <ecNumber evidence="2">6.5.1.4</ecNumber>
    </recommendedName>
</protein>
<dbReference type="InterPro" id="IPR000228">
    <property type="entry name" value="RNA3'_term_phos_cyc"/>
</dbReference>
<comment type="similarity">
    <text evidence="1">Belongs to the RNA 3'-terminal cyclase family. Type 1 subfamily.</text>
</comment>
<feature type="binding site" evidence="7">
    <location>
        <position position="120"/>
    </location>
    <ligand>
        <name>ATP</name>
        <dbReference type="ChEBI" id="CHEBI:30616"/>
    </ligand>
</feature>
<evidence type="ECO:0000256" key="3">
    <source>
        <dbReference type="ARBA" id="ARBA00022598"/>
    </source>
</evidence>
<keyword evidence="7" id="KW-0067">ATP-binding</keyword>
<feature type="domain" description="RNA 3'-terminal phosphate cyclase" evidence="8">
    <location>
        <begin position="70"/>
        <end position="360"/>
    </location>
</feature>
<dbReference type="EC" id="6.5.1.4" evidence="2"/>
<feature type="domain" description="RNA 3'-terminal phosphate cyclase" evidence="8">
    <location>
        <begin position="11"/>
        <end position="60"/>
    </location>
</feature>
<evidence type="ECO:0000256" key="7">
    <source>
        <dbReference type="PIRSR" id="PIRSR005378-2"/>
    </source>
</evidence>
<dbReference type="GO" id="GO:0005634">
    <property type="term" value="C:nucleus"/>
    <property type="evidence" value="ECO:0007669"/>
    <property type="project" value="TreeGrafter"/>
</dbReference>
<evidence type="ECO:0000256" key="5">
    <source>
        <dbReference type="ARBA" id="ARBA00024481"/>
    </source>
</evidence>
<dbReference type="InterPro" id="IPR036553">
    <property type="entry name" value="RPTC_insert"/>
</dbReference>
<dbReference type="PROSITE" id="PS01287">
    <property type="entry name" value="RTC"/>
    <property type="match status" value="1"/>
</dbReference>
<accession>A0AAD2Q1R9</accession>
<dbReference type="Gene3D" id="3.65.10.20">
    <property type="entry name" value="RNA 3'-terminal phosphate cyclase domain"/>
    <property type="match status" value="2"/>
</dbReference>
<evidence type="ECO:0000256" key="4">
    <source>
        <dbReference type="ARBA" id="ARBA00022741"/>
    </source>
</evidence>
<dbReference type="NCBIfam" id="TIGR03399">
    <property type="entry name" value="RNA_3prim_cycl"/>
    <property type="match status" value="1"/>
</dbReference>
<evidence type="ECO:0000256" key="6">
    <source>
        <dbReference type="PIRSR" id="PIRSR005378-1"/>
    </source>
</evidence>
<evidence type="ECO:0000259" key="9">
    <source>
        <dbReference type="Pfam" id="PF05189"/>
    </source>
</evidence>
<dbReference type="Gene3D" id="3.30.360.20">
    <property type="entry name" value="RNA 3'-terminal phosphate cyclase, insert domain"/>
    <property type="match status" value="1"/>
</dbReference>
<keyword evidence="3" id="KW-0436">Ligase</keyword>
<dbReference type="EMBL" id="CAVNYO010000068">
    <property type="protein sequence ID" value="CAK5264717.1"/>
    <property type="molecule type" value="Genomic_DNA"/>
</dbReference>
<feature type="active site" description="Tele-AMP-histidine intermediate" evidence="6">
    <location>
        <position position="342"/>
    </location>
</feature>
<dbReference type="SUPFAM" id="SSF52913">
    <property type="entry name" value="RNA 3'-terminal phosphate cyclase, RPTC, insert domain"/>
    <property type="match status" value="1"/>
</dbReference>
<dbReference type="GO" id="GO:0005524">
    <property type="term" value="F:ATP binding"/>
    <property type="evidence" value="ECO:0007669"/>
    <property type="project" value="UniProtKB-KW"/>
</dbReference>
<dbReference type="InterPro" id="IPR020719">
    <property type="entry name" value="RNA3'_term_phos_cycl-like_CS"/>
</dbReference>
<dbReference type="PANTHER" id="PTHR11096">
    <property type="entry name" value="RNA 3' TERMINAL PHOSPHATE CYCLASE"/>
    <property type="match status" value="1"/>
</dbReference>
<evidence type="ECO:0000256" key="2">
    <source>
        <dbReference type="ARBA" id="ARBA00012725"/>
    </source>
</evidence>
<dbReference type="InterPro" id="IPR013791">
    <property type="entry name" value="RNA3'-term_phos_cycl_insert"/>
</dbReference>
<organism evidence="10 11">
    <name type="scientific">Mycena citricolor</name>
    <dbReference type="NCBI Taxonomy" id="2018698"/>
    <lineage>
        <taxon>Eukaryota</taxon>
        <taxon>Fungi</taxon>
        <taxon>Dikarya</taxon>
        <taxon>Basidiomycota</taxon>
        <taxon>Agaricomycotina</taxon>
        <taxon>Agaricomycetes</taxon>
        <taxon>Agaricomycetidae</taxon>
        <taxon>Agaricales</taxon>
        <taxon>Marasmiineae</taxon>
        <taxon>Mycenaceae</taxon>
        <taxon>Mycena</taxon>
    </lineage>
</organism>
<dbReference type="Pfam" id="PF05189">
    <property type="entry name" value="RTC_insert"/>
    <property type="match status" value="1"/>
</dbReference>
<dbReference type="InterPro" id="IPR037136">
    <property type="entry name" value="RNA3'_phos_cyclase_dom_sf"/>
</dbReference>
<dbReference type="Proteomes" id="UP001295794">
    <property type="component" value="Unassembled WGS sequence"/>
</dbReference>
<dbReference type="Pfam" id="PF01137">
    <property type="entry name" value="RTC"/>
    <property type="match status" value="2"/>
</dbReference>
<sequence>MANLIIDGSVLEGGGQILRNSISLSALLRKPITIQKVRNGRRPPGLKNQHRTGAHLLQEMLCSIAERVYSGILLAAEIASAEVTGAKNGSSQVDFVPKHIAAGQYAADPITAGAATLLLQISLPLLLFAPEASTLTLKGGTNATGAPQADYIQHVFLPFARRHFGLNADLDIRRRGYFPKGGGQIDVKITPHMRLTSASVLERGSVTRIGGIAHFAGLPGQIGTRIADAAVACLAARGFSQGASTPVPVEVVSRREKNENTVGAGSGLVLWAELDGGGIIGGSCVGSKQKGPEDVAKEATEELLKGLDSAACVDEWLQDQIIILMALADGESKVRCGELTLHTRTAIWVAEQLTGARFNVTQQGTNSIISCQGIGYTSPQALAIQ</sequence>
<feature type="domain" description="RNA 3'-terminal phosphate cyclase insert" evidence="9">
    <location>
        <begin position="201"/>
        <end position="307"/>
    </location>
</feature>
<evidence type="ECO:0000259" key="8">
    <source>
        <dbReference type="Pfam" id="PF01137"/>
    </source>
</evidence>
<reference evidence="10" key="1">
    <citation type="submission" date="2023-11" db="EMBL/GenBank/DDBJ databases">
        <authorList>
            <person name="De Vega J J."/>
            <person name="De Vega J J."/>
        </authorList>
    </citation>
    <scope>NUCLEOTIDE SEQUENCE</scope>
</reference>
<dbReference type="PIRSF" id="PIRSF005378">
    <property type="entry name" value="RNA3'_term_phos_cycl_euk"/>
    <property type="match status" value="1"/>
</dbReference>
<comment type="caution">
    <text evidence="10">The sequence shown here is derived from an EMBL/GenBank/DDBJ whole genome shotgun (WGS) entry which is preliminary data.</text>
</comment>
<evidence type="ECO:0000313" key="10">
    <source>
        <dbReference type="EMBL" id="CAK5264717.1"/>
    </source>
</evidence>
<dbReference type="PANTHER" id="PTHR11096:SF0">
    <property type="entry name" value="RNA 3'-TERMINAL PHOSPHATE CYCLASE"/>
    <property type="match status" value="1"/>
</dbReference>
<dbReference type="AlphaFoldDB" id="A0AAD2Q1R9"/>